<evidence type="ECO:0000256" key="10">
    <source>
        <dbReference type="ARBA" id="ARBA00022737"/>
    </source>
</evidence>
<evidence type="ECO:0000256" key="17">
    <source>
        <dbReference type="ARBA" id="ARBA00023180"/>
    </source>
</evidence>
<dbReference type="PRINTS" id="PR00074">
    <property type="entry name" value="LYSYLOXIDASE"/>
</dbReference>
<keyword evidence="5" id="KW-0886">LTQ</keyword>
<feature type="disulfide bond" evidence="20">
    <location>
        <begin position="121"/>
        <end position="131"/>
    </location>
</feature>
<proteinExistence type="inferred from homology"/>
<dbReference type="InterPro" id="IPR001190">
    <property type="entry name" value="SRCR"/>
</dbReference>
<comment type="cofactor">
    <cofactor evidence="1">
        <name>Cu cation</name>
        <dbReference type="ChEBI" id="CHEBI:23378"/>
    </cofactor>
</comment>
<evidence type="ECO:0000256" key="14">
    <source>
        <dbReference type="ARBA" id="ARBA00023008"/>
    </source>
</evidence>
<evidence type="ECO:0000259" key="22">
    <source>
        <dbReference type="PROSITE" id="PS50287"/>
    </source>
</evidence>
<keyword evidence="16 20" id="KW-1015">Disulfide bond</keyword>
<keyword evidence="11" id="KW-0801">TPQ</keyword>
<dbReference type="GO" id="GO:0005507">
    <property type="term" value="F:copper ion binding"/>
    <property type="evidence" value="ECO:0007669"/>
    <property type="project" value="InterPro"/>
</dbReference>
<keyword evidence="12" id="KW-1133">Transmembrane helix</keyword>
<organism evidence="23">
    <name type="scientific">Spodoptera frugiperda</name>
    <name type="common">Fall armyworm</name>
    <dbReference type="NCBI Taxonomy" id="7108"/>
    <lineage>
        <taxon>Eukaryota</taxon>
        <taxon>Metazoa</taxon>
        <taxon>Ecdysozoa</taxon>
        <taxon>Arthropoda</taxon>
        <taxon>Hexapoda</taxon>
        <taxon>Insecta</taxon>
        <taxon>Pterygota</taxon>
        <taxon>Neoptera</taxon>
        <taxon>Endopterygota</taxon>
        <taxon>Lepidoptera</taxon>
        <taxon>Glossata</taxon>
        <taxon>Ditrysia</taxon>
        <taxon>Noctuoidea</taxon>
        <taxon>Noctuidae</taxon>
        <taxon>Amphipyrinae</taxon>
        <taxon>Spodoptera</taxon>
    </lineage>
</organism>
<feature type="domain" description="SRCR" evidence="22">
    <location>
        <begin position="187"/>
        <end position="287"/>
    </location>
</feature>
<reference evidence="23" key="1">
    <citation type="submission" date="2016-07" db="EMBL/GenBank/DDBJ databases">
        <authorList>
            <person name="Bretaudeau A."/>
        </authorList>
    </citation>
    <scope>NUCLEOTIDE SEQUENCE</scope>
    <source>
        <strain evidence="23">Rice</strain>
        <tissue evidence="23">Whole body</tissue>
    </source>
</reference>
<comment type="catalytic activity">
    <reaction evidence="19">
        <text>L-lysyl-[protein] + O2 + H2O = (S)-2-amino-6-oxohexanoyl-[protein] + H2O2 + NH4(+)</text>
        <dbReference type="Rhea" id="RHEA:24544"/>
        <dbReference type="Rhea" id="RHEA-COMP:9752"/>
        <dbReference type="Rhea" id="RHEA-COMP:12448"/>
        <dbReference type="ChEBI" id="CHEBI:15377"/>
        <dbReference type="ChEBI" id="CHEBI:15379"/>
        <dbReference type="ChEBI" id="CHEBI:16240"/>
        <dbReference type="ChEBI" id="CHEBI:28938"/>
        <dbReference type="ChEBI" id="CHEBI:29969"/>
        <dbReference type="ChEBI" id="CHEBI:131803"/>
        <dbReference type="EC" id="1.4.3.13"/>
    </reaction>
</comment>
<dbReference type="FunFam" id="3.10.250.10:FF:000001">
    <property type="entry name" value="Lysyl oxidase 4 isoform X1"/>
    <property type="match status" value="1"/>
</dbReference>
<sequence length="499" mass="56576">MLQLKYTMNLIVLIILLIRTVKVFGKNVNEHERALRAEFVQNLLNKQNKFEGRIKLVGGSSKYEGNVYIYHAGRWGAVCDDNWDDEAAAVVCRSFNLSGIATIGSQYGEAIERFWLDDVICQGDETSLSKCVFNRWGSTDCEKDEVAGVICMEEEELPARHKDSDAMSLAYNEERLRDVIDVSKSKLRLTGGKNIREGRVEIFLNGSWGSICPDGWTVYEASAVCRHLGMGFAEQALQTYIFGFSNIILSGVSCEGNESSLFDCKHKQRGNVKCPGDIGHTAAVVCTHFLADLVLDTAVIERSAHLQDVMMFQLQCAMEENCLSRTAYEVQKLIPDWQYETRRLLRFTASSLNAGNAEFRPYLPKHLWQWHLCHMHYHSMEVFATFDVLDYNGLRVAEGHKASFCLEDNTCMNGVQKQYSCKNYGDQGISVNCSDVYMYNIDCQWVDVTDVKPGDYHFKVAVNPHARVAEQNYHNNAALCNLRLTTTYALVYGCRHERP</sequence>
<dbReference type="EMBL" id="ODYU01001122">
    <property type="protein sequence ID" value="SOQ36895.1"/>
    <property type="molecule type" value="Genomic_DNA"/>
</dbReference>
<dbReference type="InterPro" id="IPR001695">
    <property type="entry name" value="Lysyl_oxidase"/>
</dbReference>
<dbReference type="Pfam" id="PF01186">
    <property type="entry name" value="Lysyl_oxidase"/>
    <property type="match status" value="1"/>
</dbReference>
<name>A0A2H1V7S0_SPOFR</name>
<dbReference type="GO" id="GO:0004720">
    <property type="term" value="F:protein-lysine 6-oxidase activity"/>
    <property type="evidence" value="ECO:0007669"/>
    <property type="project" value="UniProtKB-EC"/>
</dbReference>
<evidence type="ECO:0000256" key="9">
    <source>
        <dbReference type="ARBA" id="ARBA00022729"/>
    </source>
</evidence>
<dbReference type="InterPro" id="IPR036772">
    <property type="entry name" value="SRCR-like_dom_sf"/>
</dbReference>
<dbReference type="PRINTS" id="PR00258">
    <property type="entry name" value="SPERACTRCPTR"/>
</dbReference>
<keyword evidence="13" id="KW-0560">Oxidoreductase</keyword>
<dbReference type="InterPro" id="IPR050912">
    <property type="entry name" value="LOX-like_protein"/>
</dbReference>
<feature type="disulfide bond" evidence="20">
    <location>
        <begin position="254"/>
        <end position="264"/>
    </location>
</feature>
<keyword evidence="10" id="KW-0677">Repeat</keyword>
<keyword evidence="17" id="KW-0325">Glycoprotein</keyword>
<keyword evidence="7" id="KW-0812">Transmembrane</keyword>
<dbReference type="PANTHER" id="PTHR45817">
    <property type="entry name" value="LYSYL OXIDASE-LIKE-RELATED"/>
    <property type="match status" value="1"/>
</dbReference>
<evidence type="ECO:0000256" key="21">
    <source>
        <dbReference type="SAM" id="SignalP"/>
    </source>
</evidence>
<keyword evidence="6" id="KW-0964">Secreted</keyword>
<comment type="similarity">
    <text evidence="4">Belongs to the lysyl oxidase family.</text>
</comment>
<evidence type="ECO:0000256" key="6">
    <source>
        <dbReference type="ARBA" id="ARBA00022525"/>
    </source>
</evidence>
<evidence type="ECO:0000256" key="4">
    <source>
        <dbReference type="ARBA" id="ARBA00007492"/>
    </source>
</evidence>
<evidence type="ECO:0000256" key="8">
    <source>
        <dbReference type="ARBA" id="ARBA00022723"/>
    </source>
</evidence>
<dbReference type="PROSITE" id="PS00926">
    <property type="entry name" value="LYSYL_OXIDASE"/>
    <property type="match status" value="1"/>
</dbReference>
<dbReference type="GO" id="GO:0016020">
    <property type="term" value="C:membrane"/>
    <property type="evidence" value="ECO:0007669"/>
    <property type="project" value="UniProtKB-SubCell"/>
</dbReference>
<dbReference type="SMART" id="SM00202">
    <property type="entry name" value="SR"/>
    <property type="match status" value="2"/>
</dbReference>
<evidence type="ECO:0000256" key="18">
    <source>
        <dbReference type="ARBA" id="ARBA00038869"/>
    </source>
</evidence>
<dbReference type="SUPFAM" id="SSF56487">
    <property type="entry name" value="SRCR-like"/>
    <property type="match status" value="2"/>
</dbReference>
<dbReference type="PROSITE" id="PS50287">
    <property type="entry name" value="SRCR_2"/>
    <property type="match status" value="2"/>
</dbReference>
<evidence type="ECO:0000256" key="3">
    <source>
        <dbReference type="ARBA" id="ARBA00004239"/>
    </source>
</evidence>
<keyword evidence="15" id="KW-0472">Membrane</keyword>
<evidence type="ECO:0000256" key="1">
    <source>
        <dbReference type="ARBA" id="ARBA00001935"/>
    </source>
</evidence>
<evidence type="ECO:0000256" key="15">
    <source>
        <dbReference type="ARBA" id="ARBA00023136"/>
    </source>
</evidence>
<evidence type="ECO:0000256" key="11">
    <source>
        <dbReference type="ARBA" id="ARBA00022772"/>
    </source>
</evidence>
<dbReference type="PANTHER" id="PTHR45817:SF4">
    <property type="entry name" value="LYSYL OXIDASE-LIKE-RELATED"/>
    <property type="match status" value="1"/>
</dbReference>
<dbReference type="PROSITE" id="PS00420">
    <property type="entry name" value="SRCR_1"/>
    <property type="match status" value="1"/>
</dbReference>
<dbReference type="Gene3D" id="3.10.250.10">
    <property type="entry name" value="SRCR-like domain"/>
    <property type="match status" value="2"/>
</dbReference>
<feature type="domain" description="SRCR" evidence="22">
    <location>
        <begin position="54"/>
        <end position="152"/>
    </location>
</feature>
<evidence type="ECO:0000256" key="19">
    <source>
        <dbReference type="ARBA" id="ARBA00047861"/>
    </source>
</evidence>
<keyword evidence="8" id="KW-0479">Metal-binding</keyword>
<evidence type="ECO:0000256" key="7">
    <source>
        <dbReference type="ARBA" id="ARBA00022692"/>
    </source>
</evidence>
<evidence type="ECO:0000256" key="13">
    <source>
        <dbReference type="ARBA" id="ARBA00023002"/>
    </source>
</evidence>
<feature type="disulfide bond" evidence="20">
    <location>
        <begin position="225"/>
        <end position="286"/>
    </location>
</feature>
<evidence type="ECO:0000256" key="5">
    <source>
        <dbReference type="ARBA" id="ARBA00022477"/>
    </source>
</evidence>
<feature type="signal peptide" evidence="21">
    <location>
        <begin position="1"/>
        <end position="25"/>
    </location>
</feature>
<dbReference type="EC" id="1.4.3.13" evidence="18"/>
<dbReference type="FunFam" id="3.10.250.10:FF:000016">
    <property type="entry name" value="Scavenger receptor cysteine-rich protein type 12"/>
    <property type="match status" value="1"/>
</dbReference>
<comment type="subcellular location">
    <subcellularLocation>
        <location evidence="2">Membrane</location>
        <topology evidence="2">Single-pass membrane protein</topology>
    </subcellularLocation>
    <subcellularLocation>
        <location evidence="3">Secreted</location>
        <location evidence="3">Extracellular space</location>
    </subcellularLocation>
</comment>
<comment type="caution">
    <text evidence="20">Lacks conserved residue(s) required for the propagation of feature annotation.</text>
</comment>
<accession>A0A2H1V7S0</accession>
<keyword evidence="14" id="KW-0186">Copper</keyword>
<keyword evidence="9 21" id="KW-0732">Signal</keyword>
<evidence type="ECO:0000313" key="23">
    <source>
        <dbReference type="EMBL" id="SOQ36895.1"/>
    </source>
</evidence>
<evidence type="ECO:0000256" key="2">
    <source>
        <dbReference type="ARBA" id="ARBA00004167"/>
    </source>
</evidence>
<dbReference type="Pfam" id="PF00530">
    <property type="entry name" value="SRCR"/>
    <property type="match status" value="2"/>
</dbReference>
<dbReference type="InterPro" id="IPR019828">
    <property type="entry name" value="Lysyl_oxidase_CS"/>
</dbReference>
<evidence type="ECO:0000256" key="16">
    <source>
        <dbReference type="ARBA" id="ARBA00023157"/>
    </source>
</evidence>
<evidence type="ECO:0000256" key="20">
    <source>
        <dbReference type="PROSITE-ProRule" id="PRU00196"/>
    </source>
</evidence>
<evidence type="ECO:0000256" key="12">
    <source>
        <dbReference type="ARBA" id="ARBA00022989"/>
    </source>
</evidence>
<dbReference type="AlphaFoldDB" id="A0A2H1V7S0"/>
<protein>
    <recommendedName>
        <fullName evidence="18">protein-lysine 6-oxidase</fullName>
        <ecNumber evidence="18">1.4.3.13</ecNumber>
    </recommendedName>
</protein>
<feature type="chain" id="PRO_5013715752" description="protein-lysine 6-oxidase" evidence="21">
    <location>
        <begin position="26"/>
        <end position="499"/>
    </location>
</feature>
<gene>
    <name evidence="23" type="ORF">SFRICE_011949</name>
</gene>
<dbReference type="GO" id="GO:0005615">
    <property type="term" value="C:extracellular space"/>
    <property type="evidence" value="ECO:0007669"/>
    <property type="project" value="TreeGrafter"/>
</dbReference>